<sequence>MASNTPQKVWFRRTGHGTPPSQDGSITPIPFPATDLETLKTDGDSFTLNSFTTDDAWDLGHLLHARLKPFAARGRPALISISLANSGQVVFQCVTGSGITPDHETWVRRKRNAVLRWTRSTWHLSLEFRQDEQAFKKVFQLSEEQASQYAIHGGAVPIRVHGVEGIVAVVIVSGLKQEEDHGVIVDVIKQNWEARDA</sequence>
<gene>
    <name evidence="2" type="ORF">B0T16DRAFT_455821</name>
</gene>
<evidence type="ECO:0000313" key="3">
    <source>
        <dbReference type="Proteomes" id="UP001174936"/>
    </source>
</evidence>
<evidence type="ECO:0000256" key="1">
    <source>
        <dbReference type="SAM" id="MobiDB-lite"/>
    </source>
</evidence>
<keyword evidence="3" id="KW-1185">Reference proteome</keyword>
<protein>
    <recommendedName>
        <fullName evidence="4">DUF967 domain protein</fullName>
    </recommendedName>
</protein>
<dbReference type="GO" id="GO:0006620">
    <property type="term" value="P:post-translational protein targeting to endoplasmic reticulum membrane"/>
    <property type="evidence" value="ECO:0007669"/>
    <property type="project" value="TreeGrafter"/>
</dbReference>
<dbReference type="InterPro" id="IPR038084">
    <property type="entry name" value="PduO/GlcC-like_sf"/>
</dbReference>
<evidence type="ECO:0000313" key="2">
    <source>
        <dbReference type="EMBL" id="KAK0648337.1"/>
    </source>
</evidence>
<dbReference type="Gene3D" id="3.30.450.150">
    <property type="entry name" value="Haem-degrading domain"/>
    <property type="match status" value="1"/>
</dbReference>
<dbReference type="Proteomes" id="UP001174936">
    <property type="component" value="Unassembled WGS sequence"/>
</dbReference>
<dbReference type="SUPFAM" id="SSF143744">
    <property type="entry name" value="GlcG-like"/>
    <property type="match status" value="1"/>
</dbReference>
<dbReference type="AlphaFoldDB" id="A0AA40CRU0"/>
<dbReference type="InterPro" id="IPR010371">
    <property type="entry name" value="YBR137W-like"/>
</dbReference>
<dbReference type="PANTHER" id="PTHR28255:SF1">
    <property type="entry name" value="UPF0303 PROTEIN YBR137W"/>
    <property type="match status" value="1"/>
</dbReference>
<organism evidence="2 3">
    <name type="scientific">Cercophora newfieldiana</name>
    <dbReference type="NCBI Taxonomy" id="92897"/>
    <lineage>
        <taxon>Eukaryota</taxon>
        <taxon>Fungi</taxon>
        <taxon>Dikarya</taxon>
        <taxon>Ascomycota</taxon>
        <taxon>Pezizomycotina</taxon>
        <taxon>Sordariomycetes</taxon>
        <taxon>Sordariomycetidae</taxon>
        <taxon>Sordariales</taxon>
        <taxon>Lasiosphaeriaceae</taxon>
        <taxon>Cercophora</taxon>
    </lineage>
</organism>
<dbReference type="GO" id="GO:0072380">
    <property type="term" value="C:TRC complex"/>
    <property type="evidence" value="ECO:0007669"/>
    <property type="project" value="TreeGrafter"/>
</dbReference>
<name>A0AA40CRU0_9PEZI</name>
<dbReference type="Pfam" id="PF03928">
    <property type="entry name" value="HbpS-like"/>
    <property type="match status" value="1"/>
</dbReference>
<accession>A0AA40CRU0</accession>
<comment type="caution">
    <text evidence="2">The sequence shown here is derived from an EMBL/GenBank/DDBJ whole genome shotgun (WGS) entry which is preliminary data.</text>
</comment>
<proteinExistence type="predicted"/>
<dbReference type="EMBL" id="JAULSV010000003">
    <property type="protein sequence ID" value="KAK0648337.1"/>
    <property type="molecule type" value="Genomic_DNA"/>
</dbReference>
<feature type="region of interest" description="Disordered" evidence="1">
    <location>
        <begin position="1"/>
        <end position="28"/>
    </location>
</feature>
<dbReference type="InterPro" id="IPR005624">
    <property type="entry name" value="PduO/GlcC-like"/>
</dbReference>
<evidence type="ECO:0008006" key="4">
    <source>
        <dbReference type="Google" id="ProtNLM"/>
    </source>
</evidence>
<reference evidence="2" key="1">
    <citation type="submission" date="2023-06" db="EMBL/GenBank/DDBJ databases">
        <title>Genome-scale phylogeny and comparative genomics of the fungal order Sordariales.</title>
        <authorList>
            <consortium name="Lawrence Berkeley National Laboratory"/>
            <person name="Hensen N."/>
            <person name="Bonometti L."/>
            <person name="Westerberg I."/>
            <person name="Brannstrom I.O."/>
            <person name="Guillou S."/>
            <person name="Cros-Aarteil S."/>
            <person name="Calhoun S."/>
            <person name="Haridas S."/>
            <person name="Kuo A."/>
            <person name="Mondo S."/>
            <person name="Pangilinan J."/>
            <person name="Riley R."/>
            <person name="Labutti K."/>
            <person name="Andreopoulos B."/>
            <person name="Lipzen A."/>
            <person name="Chen C."/>
            <person name="Yanf M."/>
            <person name="Daum C."/>
            <person name="Ng V."/>
            <person name="Clum A."/>
            <person name="Steindorff A."/>
            <person name="Ohm R."/>
            <person name="Martin F."/>
            <person name="Silar P."/>
            <person name="Natvig D."/>
            <person name="Lalanne C."/>
            <person name="Gautier V."/>
            <person name="Ament-Velasquez S.L."/>
            <person name="Kruys A."/>
            <person name="Hutchinson M.I."/>
            <person name="Powell A.J."/>
            <person name="Barry K."/>
            <person name="Miller A.N."/>
            <person name="Grigoriev I.V."/>
            <person name="Debuchy R."/>
            <person name="Gladieux P."/>
            <person name="Thoren M.H."/>
            <person name="Johannesson H."/>
        </authorList>
    </citation>
    <scope>NUCLEOTIDE SEQUENCE</scope>
    <source>
        <strain evidence="2">SMH2532-1</strain>
    </source>
</reference>
<dbReference type="PANTHER" id="PTHR28255">
    <property type="match status" value="1"/>
</dbReference>